<dbReference type="Gene3D" id="1.10.150.20">
    <property type="entry name" value="5' to 3' exonuclease, C-terminal subdomain"/>
    <property type="match status" value="1"/>
</dbReference>
<dbReference type="Pfam" id="PF02151">
    <property type="entry name" value="UVR"/>
    <property type="match status" value="1"/>
</dbReference>
<dbReference type="GO" id="GO:0009380">
    <property type="term" value="C:excinuclease repair complex"/>
    <property type="evidence" value="ECO:0007669"/>
    <property type="project" value="InterPro"/>
</dbReference>
<keyword evidence="4 7" id="KW-0267">Excision nuclease</keyword>
<dbReference type="CDD" id="cd10434">
    <property type="entry name" value="GIY-YIG_UvrC_Cho"/>
    <property type="match status" value="1"/>
</dbReference>
<comment type="similarity">
    <text evidence="7">Belongs to the UvrC family.</text>
</comment>
<dbReference type="PANTHER" id="PTHR30562:SF1">
    <property type="entry name" value="UVRABC SYSTEM PROTEIN C"/>
    <property type="match status" value="1"/>
</dbReference>
<evidence type="ECO:0000259" key="10">
    <source>
        <dbReference type="PROSITE" id="PS50164"/>
    </source>
</evidence>
<dbReference type="KEGG" id="dax:FDQ92_04360"/>
<keyword evidence="3 7" id="KW-0228">DNA excision</keyword>
<dbReference type="PROSITE" id="PS50165">
    <property type="entry name" value="UVRC"/>
    <property type="match status" value="1"/>
</dbReference>
<dbReference type="Pfam" id="PF14520">
    <property type="entry name" value="HHH_5"/>
    <property type="match status" value="1"/>
</dbReference>
<dbReference type="SMART" id="SM00465">
    <property type="entry name" value="GIYc"/>
    <property type="match status" value="1"/>
</dbReference>
<feature type="domain" description="GIY-YIG" evidence="10">
    <location>
        <begin position="25"/>
        <end position="104"/>
    </location>
</feature>
<feature type="domain" description="UvrC family homology region profile" evidence="11">
    <location>
        <begin position="266"/>
        <end position="487"/>
    </location>
</feature>
<evidence type="ECO:0000256" key="1">
    <source>
        <dbReference type="ARBA" id="ARBA00022490"/>
    </source>
</evidence>
<comment type="function">
    <text evidence="7">The UvrABC repair system catalyzes the recognition and processing of DNA lesions. UvrC both incises the 5' and 3' sides of the lesion. The N-terminal half is responsible for the 3' incision and the C-terminal half is responsible for the 5' incision.</text>
</comment>
<dbReference type="SMART" id="SM00278">
    <property type="entry name" value="HhH1"/>
    <property type="match status" value="2"/>
</dbReference>
<dbReference type="GO" id="GO:0005737">
    <property type="term" value="C:cytoplasm"/>
    <property type="evidence" value="ECO:0007669"/>
    <property type="project" value="UniProtKB-SubCell"/>
</dbReference>
<dbReference type="GO" id="GO:0003677">
    <property type="term" value="F:DNA binding"/>
    <property type="evidence" value="ECO:0007669"/>
    <property type="project" value="UniProtKB-UniRule"/>
</dbReference>
<evidence type="ECO:0000256" key="7">
    <source>
        <dbReference type="HAMAP-Rule" id="MF_00203"/>
    </source>
</evidence>
<dbReference type="InterPro" id="IPR047296">
    <property type="entry name" value="GIY-YIG_UvrC_Cho"/>
</dbReference>
<accession>A0A4P8L0V4</accession>
<dbReference type="InterPro" id="IPR003583">
    <property type="entry name" value="Hlx-hairpin-Hlx_DNA-bd_motif"/>
</dbReference>
<dbReference type="InterPro" id="IPR001162">
    <property type="entry name" value="UvrC_RNase_H_dom"/>
</dbReference>
<dbReference type="InterPro" id="IPR038476">
    <property type="entry name" value="UvrC_RNase_H_dom_sf"/>
</dbReference>
<gene>
    <name evidence="7 12" type="primary">uvrC</name>
    <name evidence="12" type="ORF">FDQ92_04360</name>
</gene>
<dbReference type="GO" id="GO:0006289">
    <property type="term" value="P:nucleotide-excision repair"/>
    <property type="evidence" value="ECO:0007669"/>
    <property type="project" value="UniProtKB-UniRule"/>
</dbReference>
<evidence type="ECO:0000256" key="6">
    <source>
        <dbReference type="ARBA" id="ARBA00023236"/>
    </source>
</evidence>
<evidence type="ECO:0000256" key="2">
    <source>
        <dbReference type="ARBA" id="ARBA00022763"/>
    </source>
</evidence>
<sequence length="642" mass="73231">MPPKPVIADNPVDPGLIEEAARLPHQPGVYIFKATDGEVLYVGKAVDLKNRVNSYFRSGQGATVKTRALVARAGHLEYMVTATEKEALLLESSLIKRHRPRYNVVLRDDKNYPALRIDPREEYPRLTVVRRFERDGALYFGPYHSAHSLRETLKILNRAFPLRQCKGKKPPPRQRPCLNYSMGLCLGVCAGKADKEDYRRIVDEVILFLQGKADRLQAQLKERMESAAASLRFEEAALCRDRLRAIEEVLERQHIISDRFNNQDAIGIFREAGETAVVVLFVRHGALVGQRRYRLGDLPGDTPEILSGFIQQFYSKEHLIPDEILVPQPVAHRDVLEEWLRDQRGRRVPVRPVRRGTGKSLLELAHRNAKEFLKSERNDSEKTERILSQCCDLFGLPRKPHRMACVDVSNIQGRHAVGSVVIFVDGRPHPLDYRRYTVKRKATPDDPNMMAEIVERFLEEERDQVSRLDLFVVDGGKSQLNRIRRLFVERGLETGLPLIAFAKEREKDLGGEGRGFYEKVYLPGRRNPIFLTARPEVLHLLQRLRDEAHRHAVTFYQKRHRRDLVASTLDAVPGIGPKRRRLLLLHFGSVEAIQQADVDALAAVPGIPRPLAASILEHLSRLEERTEKPPAFGDTESQSEES</sequence>
<dbReference type="RefSeq" id="WP_137423447.1">
    <property type="nucleotide sequence ID" value="NZ_CP040098.1"/>
</dbReference>
<dbReference type="InterPro" id="IPR001943">
    <property type="entry name" value="UVR_dom"/>
</dbReference>
<dbReference type="InterPro" id="IPR000305">
    <property type="entry name" value="GIY-YIG_endonuc"/>
</dbReference>
<keyword evidence="13" id="KW-1185">Reference proteome</keyword>
<dbReference type="Pfam" id="PF01541">
    <property type="entry name" value="GIY-YIG"/>
    <property type="match status" value="1"/>
</dbReference>
<dbReference type="NCBIfam" id="NF001824">
    <property type="entry name" value="PRK00558.1-5"/>
    <property type="match status" value="1"/>
</dbReference>
<dbReference type="OrthoDB" id="9804933at2"/>
<dbReference type="HAMAP" id="MF_00203">
    <property type="entry name" value="UvrC"/>
    <property type="match status" value="1"/>
</dbReference>
<keyword evidence="1 7" id="KW-0963">Cytoplasm</keyword>
<dbReference type="Pfam" id="PF22920">
    <property type="entry name" value="UvrC_RNaseH"/>
    <property type="match status" value="1"/>
</dbReference>
<protein>
    <recommendedName>
        <fullName evidence="7">UvrABC system protein C</fullName>
        <shortName evidence="7">Protein UvrC</shortName>
    </recommendedName>
    <alternativeName>
        <fullName evidence="7">Excinuclease ABC subunit C</fullName>
    </alternativeName>
</protein>
<dbReference type="Gene3D" id="3.40.1440.10">
    <property type="entry name" value="GIY-YIG endonuclease"/>
    <property type="match status" value="1"/>
</dbReference>
<dbReference type="NCBIfam" id="TIGR00194">
    <property type="entry name" value="uvrC"/>
    <property type="match status" value="1"/>
</dbReference>
<evidence type="ECO:0000256" key="8">
    <source>
        <dbReference type="SAM" id="MobiDB-lite"/>
    </source>
</evidence>
<dbReference type="AlphaFoldDB" id="A0A4P8L0V4"/>
<comment type="subunit">
    <text evidence="7">Interacts with UvrB in an incision complex.</text>
</comment>
<evidence type="ECO:0000259" key="9">
    <source>
        <dbReference type="PROSITE" id="PS50151"/>
    </source>
</evidence>
<dbReference type="PANTHER" id="PTHR30562">
    <property type="entry name" value="UVRC/OXIDOREDUCTASE"/>
    <property type="match status" value="1"/>
</dbReference>
<dbReference type="PROSITE" id="PS50164">
    <property type="entry name" value="GIY_YIG"/>
    <property type="match status" value="1"/>
</dbReference>
<feature type="region of interest" description="Disordered" evidence="8">
    <location>
        <begin position="623"/>
        <end position="642"/>
    </location>
</feature>
<evidence type="ECO:0000256" key="5">
    <source>
        <dbReference type="ARBA" id="ARBA00023204"/>
    </source>
</evidence>
<dbReference type="InterPro" id="IPR050066">
    <property type="entry name" value="UvrABC_protein_C"/>
</dbReference>
<proteinExistence type="inferred from homology"/>
<evidence type="ECO:0000259" key="11">
    <source>
        <dbReference type="PROSITE" id="PS50165"/>
    </source>
</evidence>
<dbReference type="InterPro" id="IPR004791">
    <property type="entry name" value="UvrC"/>
</dbReference>
<dbReference type="SUPFAM" id="SSF47781">
    <property type="entry name" value="RuvA domain 2-like"/>
    <property type="match status" value="1"/>
</dbReference>
<dbReference type="SUPFAM" id="SSF82771">
    <property type="entry name" value="GIY-YIG endonuclease"/>
    <property type="match status" value="1"/>
</dbReference>
<dbReference type="Gene3D" id="3.30.420.340">
    <property type="entry name" value="UvrC, RNAse H endonuclease domain"/>
    <property type="match status" value="1"/>
</dbReference>
<evidence type="ECO:0000256" key="4">
    <source>
        <dbReference type="ARBA" id="ARBA00022881"/>
    </source>
</evidence>
<evidence type="ECO:0000256" key="3">
    <source>
        <dbReference type="ARBA" id="ARBA00022769"/>
    </source>
</evidence>
<dbReference type="Pfam" id="PF08459">
    <property type="entry name" value="UvrC_RNaseH_dom"/>
    <property type="match status" value="1"/>
</dbReference>
<dbReference type="EMBL" id="CP040098">
    <property type="protein sequence ID" value="QCQ21476.1"/>
    <property type="molecule type" value="Genomic_DNA"/>
</dbReference>
<dbReference type="SUPFAM" id="SSF46600">
    <property type="entry name" value="C-terminal UvrC-binding domain of UvrB"/>
    <property type="match status" value="1"/>
</dbReference>
<dbReference type="InterPro" id="IPR035901">
    <property type="entry name" value="GIY-YIG_endonuc_sf"/>
</dbReference>
<keyword evidence="5 7" id="KW-0234">DNA repair</keyword>
<dbReference type="Proteomes" id="UP000298602">
    <property type="component" value="Chromosome"/>
</dbReference>
<evidence type="ECO:0000313" key="13">
    <source>
        <dbReference type="Proteomes" id="UP000298602"/>
    </source>
</evidence>
<comment type="subcellular location">
    <subcellularLocation>
        <location evidence="7">Cytoplasm</location>
    </subcellularLocation>
</comment>
<dbReference type="InterPro" id="IPR010994">
    <property type="entry name" value="RuvA_2-like"/>
</dbReference>
<dbReference type="FunFam" id="3.40.1440.10:FF:000001">
    <property type="entry name" value="UvrABC system protein C"/>
    <property type="match status" value="1"/>
</dbReference>
<keyword evidence="2 7" id="KW-0227">DNA damage</keyword>
<dbReference type="InterPro" id="IPR036876">
    <property type="entry name" value="UVR_dom_sf"/>
</dbReference>
<evidence type="ECO:0000313" key="12">
    <source>
        <dbReference type="EMBL" id="QCQ21476.1"/>
    </source>
</evidence>
<dbReference type="GO" id="GO:0009381">
    <property type="term" value="F:excinuclease ABC activity"/>
    <property type="evidence" value="ECO:0007669"/>
    <property type="project" value="UniProtKB-UniRule"/>
</dbReference>
<dbReference type="GO" id="GO:0009432">
    <property type="term" value="P:SOS response"/>
    <property type="evidence" value="ECO:0007669"/>
    <property type="project" value="UniProtKB-UniRule"/>
</dbReference>
<organism evidence="12 13">
    <name type="scientific">Desulfoglaeba alkanexedens ALDC</name>
    <dbReference type="NCBI Taxonomy" id="980445"/>
    <lineage>
        <taxon>Bacteria</taxon>
        <taxon>Pseudomonadati</taxon>
        <taxon>Thermodesulfobacteriota</taxon>
        <taxon>Syntrophobacteria</taxon>
        <taxon>Syntrophobacterales</taxon>
        <taxon>Syntrophobacteraceae</taxon>
        <taxon>Desulfoglaeba</taxon>
    </lineage>
</organism>
<keyword evidence="6 7" id="KW-0742">SOS response</keyword>
<dbReference type="Gene3D" id="4.10.860.10">
    <property type="entry name" value="UVR domain"/>
    <property type="match status" value="1"/>
</dbReference>
<name>A0A4P8L0V4_9BACT</name>
<reference evidence="12 13" key="2">
    <citation type="submission" date="2019-05" db="EMBL/GenBank/DDBJ databases">
        <authorList>
            <person name="Suflita J.M."/>
            <person name="Marks C.R."/>
        </authorList>
    </citation>
    <scope>NUCLEOTIDE SEQUENCE [LARGE SCALE GENOMIC DNA]</scope>
    <source>
        <strain evidence="12 13">ALDC</strain>
    </source>
</reference>
<reference evidence="12 13" key="1">
    <citation type="submission" date="2019-05" db="EMBL/GenBank/DDBJ databases">
        <title>The Complete Genome Sequence of the n-alkane-degrading Desulfoglaeba alkanexedens ALDC reveals multiple alkylsuccinate synthase gene clusters.</title>
        <authorList>
            <person name="Callaghan A.V."/>
            <person name="Davidova I.A."/>
            <person name="Duncan K.E."/>
            <person name="Morris B."/>
            <person name="McInerney M.J."/>
        </authorList>
    </citation>
    <scope>NUCLEOTIDE SEQUENCE [LARGE SCALE GENOMIC DNA]</scope>
    <source>
        <strain evidence="12 13">ALDC</strain>
    </source>
</reference>
<feature type="domain" description="UVR" evidence="9">
    <location>
        <begin position="214"/>
        <end position="249"/>
    </location>
</feature>
<dbReference type="PROSITE" id="PS50151">
    <property type="entry name" value="UVR"/>
    <property type="match status" value="1"/>
</dbReference>